<comment type="caution">
    <text evidence="9">The sequence shown here is derived from an EMBL/GenBank/DDBJ whole genome shotgun (WGS) entry which is preliminary data.</text>
</comment>
<proteinExistence type="inferred from homology"/>
<dbReference type="InterPro" id="IPR029060">
    <property type="entry name" value="PIN-like_dom_sf"/>
</dbReference>
<sequence length="159" mass="18328">MKLAQKPSFNIMLYLLDTNHCSYIINGNNQVINRLNNQADAVIGISIITYAELLYMADKSARKEENITAVEDFLDQVDLYFLDEETAILYSQIKTAVFNQFAPKDKNKRRRTSISNLGFTDHDLWIVATAIQHGLILVSADSDFKRINQVQAFYWESWI</sequence>
<keyword evidence="3" id="KW-0540">Nuclease</keyword>
<evidence type="ECO:0000313" key="9">
    <source>
        <dbReference type="EMBL" id="HGF99815.1"/>
    </source>
</evidence>
<evidence type="ECO:0000256" key="1">
    <source>
        <dbReference type="ARBA" id="ARBA00001946"/>
    </source>
</evidence>
<keyword evidence="5" id="KW-0378">Hydrolase</keyword>
<comment type="cofactor">
    <cofactor evidence="1">
        <name>Mg(2+)</name>
        <dbReference type="ChEBI" id="CHEBI:18420"/>
    </cofactor>
</comment>
<evidence type="ECO:0000259" key="8">
    <source>
        <dbReference type="Pfam" id="PF01850"/>
    </source>
</evidence>
<evidence type="ECO:0000256" key="2">
    <source>
        <dbReference type="ARBA" id="ARBA00022649"/>
    </source>
</evidence>
<dbReference type="EMBL" id="DSPX01000039">
    <property type="protein sequence ID" value="HGF99815.1"/>
    <property type="molecule type" value="Genomic_DNA"/>
</dbReference>
<keyword evidence="6" id="KW-0460">Magnesium</keyword>
<reference evidence="9" key="1">
    <citation type="journal article" date="2020" name="mSystems">
        <title>Genome- and Community-Level Interaction Insights into Carbon Utilization and Element Cycling Functions of Hydrothermarchaeota in Hydrothermal Sediment.</title>
        <authorList>
            <person name="Zhou Z."/>
            <person name="Liu Y."/>
            <person name="Xu W."/>
            <person name="Pan J."/>
            <person name="Luo Z.H."/>
            <person name="Li M."/>
        </authorList>
    </citation>
    <scope>NUCLEOTIDE SEQUENCE [LARGE SCALE GENOMIC DNA]</scope>
    <source>
        <strain evidence="9">SpSt-374</strain>
    </source>
</reference>
<evidence type="ECO:0000256" key="4">
    <source>
        <dbReference type="ARBA" id="ARBA00022723"/>
    </source>
</evidence>
<dbReference type="InterPro" id="IPR050556">
    <property type="entry name" value="Type_II_TA_system_RNase"/>
</dbReference>
<keyword evidence="4" id="KW-0479">Metal-binding</keyword>
<name>A0A7C3VQ30_9CYAN</name>
<dbReference type="CDD" id="cd09881">
    <property type="entry name" value="PIN_VapC4-5_FitB-like"/>
    <property type="match status" value="1"/>
</dbReference>
<feature type="domain" description="PIN" evidence="8">
    <location>
        <begin position="14"/>
        <end position="148"/>
    </location>
</feature>
<evidence type="ECO:0000256" key="3">
    <source>
        <dbReference type="ARBA" id="ARBA00022722"/>
    </source>
</evidence>
<gene>
    <name evidence="9" type="ORF">ENR15_03875</name>
</gene>
<dbReference type="AlphaFoldDB" id="A0A7C3VQ30"/>
<evidence type="ECO:0000256" key="6">
    <source>
        <dbReference type="ARBA" id="ARBA00022842"/>
    </source>
</evidence>
<protein>
    <submittedName>
        <fullName evidence="9">Type II toxin-antitoxin system VapC family toxin</fullName>
    </submittedName>
</protein>
<dbReference type="Gene3D" id="3.40.50.1010">
    <property type="entry name" value="5'-nuclease"/>
    <property type="match status" value="1"/>
</dbReference>
<dbReference type="GO" id="GO:0016787">
    <property type="term" value="F:hydrolase activity"/>
    <property type="evidence" value="ECO:0007669"/>
    <property type="project" value="UniProtKB-KW"/>
</dbReference>
<dbReference type="PANTHER" id="PTHR33653:SF1">
    <property type="entry name" value="RIBONUCLEASE VAPC2"/>
    <property type="match status" value="1"/>
</dbReference>
<keyword evidence="2" id="KW-1277">Toxin-antitoxin system</keyword>
<dbReference type="InterPro" id="IPR002716">
    <property type="entry name" value="PIN_dom"/>
</dbReference>
<dbReference type="GO" id="GO:0004518">
    <property type="term" value="F:nuclease activity"/>
    <property type="evidence" value="ECO:0007669"/>
    <property type="project" value="UniProtKB-KW"/>
</dbReference>
<dbReference type="Pfam" id="PF01850">
    <property type="entry name" value="PIN"/>
    <property type="match status" value="1"/>
</dbReference>
<evidence type="ECO:0000256" key="5">
    <source>
        <dbReference type="ARBA" id="ARBA00022801"/>
    </source>
</evidence>
<dbReference type="PANTHER" id="PTHR33653">
    <property type="entry name" value="RIBONUCLEASE VAPC2"/>
    <property type="match status" value="1"/>
</dbReference>
<dbReference type="SUPFAM" id="SSF88723">
    <property type="entry name" value="PIN domain-like"/>
    <property type="match status" value="1"/>
</dbReference>
<comment type="similarity">
    <text evidence="7">Belongs to the PINc/VapC protein family.</text>
</comment>
<organism evidence="9">
    <name type="scientific">Planktothricoides sp. SpSt-374</name>
    <dbReference type="NCBI Taxonomy" id="2282167"/>
    <lineage>
        <taxon>Bacteria</taxon>
        <taxon>Bacillati</taxon>
        <taxon>Cyanobacteriota</taxon>
        <taxon>Cyanophyceae</taxon>
        <taxon>Oscillatoriophycideae</taxon>
        <taxon>Oscillatoriales</taxon>
        <taxon>Oscillatoriaceae</taxon>
        <taxon>Planktothricoides</taxon>
    </lineage>
</organism>
<accession>A0A7C3VQ30</accession>
<evidence type="ECO:0000256" key="7">
    <source>
        <dbReference type="ARBA" id="ARBA00038093"/>
    </source>
</evidence>
<dbReference type="GO" id="GO:0046872">
    <property type="term" value="F:metal ion binding"/>
    <property type="evidence" value="ECO:0007669"/>
    <property type="project" value="UniProtKB-KW"/>
</dbReference>